<dbReference type="PANTHER" id="PTHR24198">
    <property type="entry name" value="ANKYRIN REPEAT AND PROTEIN KINASE DOMAIN-CONTAINING PROTEIN"/>
    <property type="match status" value="1"/>
</dbReference>
<feature type="repeat" description="ANK" evidence="3">
    <location>
        <begin position="134"/>
        <end position="166"/>
    </location>
</feature>
<dbReference type="Gene3D" id="1.25.40.20">
    <property type="entry name" value="Ankyrin repeat-containing domain"/>
    <property type="match status" value="1"/>
</dbReference>
<sequence length="254" mass="28895">MESNEKLEETDQYLAAVYGNAESIQILEEKGTDFYEKGENRASILTTAVYNGNLETVAAMLEQTDKSKIDIQDFLQGIYQNDDAVLMDYLCEEMWVDASNISGSEIEIIVWENAESVLECLIKHGFKLPEHKEIGNQALVLAIQSENDGMLKFLLENGTDPNVKNEVSYPLVDCCSWSDPENINILLEHGADLELMGEEAMKTAVWAQNLDAVKILYENGVEITEECYLYAEECKSLDNNHTWEYVKERYEETM</sequence>
<dbReference type="PROSITE" id="PS50088">
    <property type="entry name" value="ANK_REPEAT"/>
    <property type="match status" value="1"/>
</dbReference>
<evidence type="ECO:0000313" key="4">
    <source>
        <dbReference type="EMBL" id="MCU6762539.1"/>
    </source>
</evidence>
<evidence type="ECO:0000313" key="5">
    <source>
        <dbReference type="Proteomes" id="UP001652442"/>
    </source>
</evidence>
<comment type="caution">
    <text evidence="4">The sequence shown here is derived from an EMBL/GenBank/DDBJ whole genome shotgun (WGS) entry which is preliminary data.</text>
</comment>
<evidence type="ECO:0000256" key="3">
    <source>
        <dbReference type="PROSITE-ProRule" id="PRU00023"/>
    </source>
</evidence>
<dbReference type="Proteomes" id="UP001652442">
    <property type="component" value="Unassembled WGS sequence"/>
</dbReference>
<keyword evidence="1" id="KW-0677">Repeat</keyword>
<dbReference type="InterPro" id="IPR002110">
    <property type="entry name" value="Ankyrin_rpt"/>
</dbReference>
<evidence type="ECO:0000256" key="2">
    <source>
        <dbReference type="ARBA" id="ARBA00023043"/>
    </source>
</evidence>
<dbReference type="RefSeq" id="WP_158425242.1">
    <property type="nucleotide sequence ID" value="NZ_JAOQJQ010000003.1"/>
</dbReference>
<gene>
    <name evidence="4" type="ORF">OCV88_09355</name>
</gene>
<keyword evidence="2 3" id="KW-0040">ANK repeat</keyword>
<accession>A0ABT2TLZ0</accession>
<name>A0ABT2TLZ0_9FIRM</name>
<dbReference type="EMBL" id="JAOQJQ010000003">
    <property type="protein sequence ID" value="MCU6762539.1"/>
    <property type="molecule type" value="Genomic_DNA"/>
</dbReference>
<dbReference type="Pfam" id="PF00023">
    <property type="entry name" value="Ank"/>
    <property type="match status" value="1"/>
</dbReference>
<dbReference type="SUPFAM" id="SSF48403">
    <property type="entry name" value="Ankyrin repeat"/>
    <property type="match status" value="1"/>
</dbReference>
<protein>
    <submittedName>
        <fullName evidence="4">Ankyrin repeat domain-containing protein</fullName>
    </submittedName>
</protein>
<dbReference type="SMART" id="SM00248">
    <property type="entry name" value="ANK"/>
    <property type="match status" value="5"/>
</dbReference>
<evidence type="ECO:0000256" key="1">
    <source>
        <dbReference type="ARBA" id="ARBA00022737"/>
    </source>
</evidence>
<dbReference type="PROSITE" id="PS50297">
    <property type="entry name" value="ANK_REP_REGION"/>
    <property type="match status" value="1"/>
</dbReference>
<organism evidence="4 5">
    <name type="scientific">Brotonthovivens ammoniilytica</name>
    <dbReference type="NCBI Taxonomy" id="2981725"/>
    <lineage>
        <taxon>Bacteria</taxon>
        <taxon>Bacillati</taxon>
        <taxon>Bacillota</taxon>
        <taxon>Clostridia</taxon>
        <taxon>Lachnospirales</taxon>
        <taxon>Lachnospiraceae</taxon>
        <taxon>Brotonthovivens</taxon>
    </lineage>
</organism>
<dbReference type="InterPro" id="IPR036770">
    <property type="entry name" value="Ankyrin_rpt-contain_sf"/>
</dbReference>
<dbReference type="PANTHER" id="PTHR24198:SF165">
    <property type="entry name" value="ANKYRIN REPEAT-CONTAINING PROTEIN-RELATED"/>
    <property type="match status" value="1"/>
</dbReference>
<reference evidence="4 5" key="1">
    <citation type="journal article" date="2021" name="ISME Commun">
        <title>Automated analysis of genomic sequences facilitates high-throughput and comprehensive description of bacteria.</title>
        <authorList>
            <person name="Hitch T.C.A."/>
        </authorList>
    </citation>
    <scope>NUCLEOTIDE SEQUENCE [LARGE SCALE GENOMIC DNA]</scope>
    <source>
        <strain evidence="4 5">Sanger_109</strain>
    </source>
</reference>
<proteinExistence type="predicted"/>
<keyword evidence="5" id="KW-1185">Reference proteome</keyword>